<evidence type="ECO:0000259" key="11">
    <source>
        <dbReference type="PROSITE" id="PS50850"/>
    </source>
</evidence>
<evidence type="ECO:0000256" key="5">
    <source>
        <dbReference type="ARBA" id="ARBA00022989"/>
    </source>
</evidence>
<feature type="transmembrane region" description="Helical" evidence="10">
    <location>
        <begin position="389"/>
        <end position="411"/>
    </location>
</feature>
<keyword evidence="13" id="KW-1185">Reference proteome</keyword>
<comment type="similarity">
    <text evidence="2 9">Belongs to the major facilitator superfamily. Sugar transporter (TC 2.A.1.1) family.</text>
</comment>
<reference evidence="12 13" key="1">
    <citation type="submission" date="2017-03" db="EMBL/GenBank/DDBJ databases">
        <title>Widespread Adenine N6-methylation of Active Genes in Fungi.</title>
        <authorList>
            <consortium name="DOE Joint Genome Institute"/>
            <person name="Mondo S.J."/>
            <person name="Dannebaum R.O."/>
            <person name="Kuo R.C."/>
            <person name="Louie K.B."/>
            <person name="Bewick A.J."/>
            <person name="Labutti K."/>
            <person name="Haridas S."/>
            <person name="Kuo A."/>
            <person name="Salamov A."/>
            <person name="Ahrendt S.R."/>
            <person name="Lau R."/>
            <person name="Bowen B.P."/>
            <person name="Lipzen A."/>
            <person name="Sullivan W."/>
            <person name="Andreopoulos W.B."/>
            <person name="Clum A."/>
            <person name="Lindquist E."/>
            <person name="Daum C."/>
            <person name="Northen T.R."/>
            <person name="Ramamoorthy G."/>
            <person name="Schmitz R.J."/>
            <person name="Gryganskyi A."/>
            <person name="Culley D."/>
            <person name="Magnuson J."/>
            <person name="James T.Y."/>
            <person name="O'Malley M.A."/>
            <person name="Stajich J.E."/>
            <person name="Spatafora J.W."/>
            <person name="Visel A."/>
            <person name="Grigoriev I.V."/>
        </authorList>
    </citation>
    <scope>NUCLEOTIDE SEQUENCE [LARGE SCALE GENOMIC DNA]</scope>
    <source>
        <strain evidence="12 13">NRRL Y-17943</strain>
    </source>
</reference>
<evidence type="ECO:0000256" key="8">
    <source>
        <dbReference type="ARBA" id="ARBA00049119"/>
    </source>
</evidence>
<sequence length="557" mass="62187">MSEVFSAQPEHGDMEHKVDRHYVESLDGEAQNALKWSSVKAEAERDEDYQHSLTLAQSLRIYKSAVFWSIVASFCIVMEGYDTLLLGSLFGLPSFKEHFGHNYGGKAGWQIPAPWQAGLQQGANIGSFFGVYLAALEVDRWGYKKTILGNLAFLIPLIGLVTFAPNKGALLAGEILCGIPWGAFSTLAEAYASEVCPLSLRGYLTTFVNLCWVIGHLVGAGILRKAAAMDGIWAFRMPFAVQWAWPIPLFVILLFAPESPWWLVRKGRLEEAERSVRRLAPAQEKDQAKDSVSAMVRTNQLEIDASSANTNWLALFKGTDRRRTEISVVTWTSQILCGLQFANYSTYFFEEAGLSTLYSFDMTIGLYSAAFVGTCLSWVLISHIGRREIFVTGLGCLAVGQFLIGGLSVAADHGDNGARWGQAGLMVVWLFTYDLTVGPLAYAIVGETSATRLRNKTVALSRASYNVFSVAFGVMMPYMLNPTEWGWKGKIGFFWGPICALCFLWAYFRLPEMKGRSYYELDILFERKIPARNFATTFVEHDADENYRRERGVTTRE</sequence>
<feature type="domain" description="Major facilitator superfamily (MFS) profile" evidence="11">
    <location>
        <begin position="68"/>
        <end position="514"/>
    </location>
</feature>
<dbReference type="GO" id="GO:0016020">
    <property type="term" value="C:membrane"/>
    <property type="evidence" value="ECO:0007669"/>
    <property type="project" value="UniProtKB-SubCell"/>
</dbReference>
<feature type="transmembrane region" description="Helical" evidence="10">
    <location>
        <begin position="243"/>
        <end position="264"/>
    </location>
</feature>
<feature type="transmembrane region" description="Helical" evidence="10">
    <location>
        <begin position="423"/>
        <end position="445"/>
    </location>
</feature>
<feature type="transmembrane region" description="Helical" evidence="10">
    <location>
        <begin position="65"/>
        <end position="93"/>
    </location>
</feature>
<evidence type="ECO:0000313" key="12">
    <source>
        <dbReference type="EMBL" id="ORX36064.1"/>
    </source>
</evidence>
<feature type="transmembrane region" description="Helical" evidence="10">
    <location>
        <begin position="364"/>
        <end position="382"/>
    </location>
</feature>
<dbReference type="AlphaFoldDB" id="A0A1Y1UEX2"/>
<feature type="transmembrane region" description="Helical" evidence="10">
    <location>
        <begin position="457"/>
        <end position="479"/>
    </location>
</feature>
<dbReference type="InterPro" id="IPR050360">
    <property type="entry name" value="MFS_Sugar_Transporters"/>
</dbReference>
<dbReference type="GO" id="GO:0000023">
    <property type="term" value="P:maltose metabolic process"/>
    <property type="evidence" value="ECO:0007669"/>
    <property type="project" value="UniProtKB-KW"/>
</dbReference>
<dbReference type="OrthoDB" id="6612291at2759"/>
<dbReference type="GeneID" id="33559310"/>
<dbReference type="PROSITE" id="PS00217">
    <property type="entry name" value="SUGAR_TRANSPORT_2"/>
    <property type="match status" value="1"/>
</dbReference>
<comment type="caution">
    <text evidence="12">The sequence shown here is derived from an EMBL/GenBank/DDBJ whole genome shotgun (WGS) entry which is preliminary data.</text>
</comment>
<comment type="subcellular location">
    <subcellularLocation>
        <location evidence="1">Membrane</location>
        <topology evidence="1">Multi-pass membrane protein</topology>
    </subcellularLocation>
</comment>
<accession>A0A1Y1UEX2</accession>
<evidence type="ECO:0000256" key="9">
    <source>
        <dbReference type="RuleBase" id="RU003346"/>
    </source>
</evidence>
<dbReference type="PROSITE" id="PS50850">
    <property type="entry name" value="MFS"/>
    <property type="match status" value="1"/>
</dbReference>
<dbReference type="InterPro" id="IPR005829">
    <property type="entry name" value="Sugar_transporter_CS"/>
</dbReference>
<dbReference type="RefSeq" id="XP_021870193.1">
    <property type="nucleotide sequence ID" value="XM_022017501.1"/>
</dbReference>
<dbReference type="InterPro" id="IPR003663">
    <property type="entry name" value="Sugar/inositol_transpt"/>
</dbReference>
<feature type="transmembrane region" description="Helical" evidence="10">
    <location>
        <begin position="147"/>
        <end position="164"/>
    </location>
</feature>
<keyword evidence="7" id="KW-0462">Maltose metabolism</keyword>
<dbReference type="Proteomes" id="UP000193218">
    <property type="component" value="Unassembled WGS sequence"/>
</dbReference>
<feature type="transmembrane region" description="Helical" evidence="10">
    <location>
        <begin position="491"/>
        <end position="508"/>
    </location>
</feature>
<dbReference type="Pfam" id="PF00083">
    <property type="entry name" value="Sugar_tr"/>
    <property type="match status" value="1"/>
</dbReference>
<evidence type="ECO:0000256" key="7">
    <source>
        <dbReference type="ARBA" id="ARBA00026248"/>
    </source>
</evidence>
<feature type="transmembrane region" description="Helical" evidence="10">
    <location>
        <begin position="113"/>
        <end position="135"/>
    </location>
</feature>
<keyword evidence="3 9" id="KW-0813">Transport</keyword>
<dbReference type="FunFam" id="1.20.1250.20:FF:000078">
    <property type="entry name" value="MFS maltose transporter, putative"/>
    <property type="match status" value="1"/>
</dbReference>
<dbReference type="InterPro" id="IPR036259">
    <property type="entry name" value="MFS_trans_sf"/>
</dbReference>
<dbReference type="SUPFAM" id="SSF103473">
    <property type="entry name" value="MFS general substrate transporter"/>
    <property type="match status" value="1"/>
</dbReference>
<dbReference type="NCBIfam" id="TIGR00879">
    <property type="entry name" value="SP"/>
    <property type="match status" value="1"/>
</dbReference>
<keyword evidence="6 10" id="KW-0472">Membrane</keyword>
<evidence type="ECO:0000256" key="4">
    <source>
        <dbReference type="ARBA" id="ARBA00022692"/>
    </source>
</evidence>
<feature type="transmembrane region" description="Helical" evidence="10">
    <location>
        <begin position="203"/>
        <end position="223"/>
    </location>
</feature>
<dbReference type="Gene3D" id="1.20.1250.20">
    <property type="entry name" value="MFS general substrate transporter like domains"/>
    <property type="match status" value="1"/>
</dbReference>
<feature type="transmembrane region" description="Helical" evidence="10">
    <location>
        <begin position="170"/>
        <end position="191"/>
    </location>
</feature>
<evidence type="ECO:0000256" key="3">
    <source>
        <dbReference type="ARBA" id="ARBA00022448"/>
    </source>
</evidence>
<evidence type="ECO:0000256" key="2">
    <source>
        <dbReference type="ARBA" id="ARBA00010992"/>
    </source>
</evidence>
<keyword evidence="4 10" id="KW-0812">Transmembrane</keyword>
<comment type="catalytic activity">
    <reaction evidence="8">
        <text>myo-inositol(out) + H(+)(out) = myo-inositol(in) + H(+)(in)</text>
        <dbReference type="Rhea" id="RHEA:60364"/>
        <dbReference type="ChEBI" id="CHEBI:15378"/>
        <dbReference type="ChEBI" id="CHEBI:17268"/>
    </reaction>
</comment>
<dbReference type="InterPro" id="IPR005828">
    <property type="entry name" value="MFS_sugar_transport-like"/>
</dbReference>
<dbReference type="InterPro" id="IPR020846">
    <property type="entry name" value="MFS_dom"/>
</dbReference>
<dbReference type="GO" id="GO:0005351">
    <property type="term" value="F:carbohydrate:proton symporter activity"/>
    <property type="evidence" value="ECO:0007669"/>
    <property type="project" value="TreeGrafter"/>
</dbReference>
<organism evidence="12 13">
    <name type="scientific">Kockovaella imperatae</name>
    <dbReference type="NCBI Taxonomy" id="4999"/>
    <lineage>
        <taxon>Eukaryota</taxon>
        <taxon>Fungi</taxon>
        <taxon>Dikarya</taxon>
        <taxon>Basidiomycota</taxon>
        <taxon>Agaricomycotina</taxon>
        <taxon>Tremellomycetes</taxon>
        <taxon>Tremellales</taxon>
        <taxon>Cuniculitremaceae</taxon>
        <taxon>Kockovaella</taxon>
    </lineage>
</organism>
<dbReference type="InParanoid" id="A0A1Y1UEX2"/>
<gene>
    <name evidence="12" type="ORF">BD324DRAFT_642745</name>
</gene>
<dbReference type="PANTHER" id="PTHR48022:SF5">
    <property type="entry name" value="ALPHA-GLUCOSIDES PERMEASE MPH2-RELATED"/>
    <property type="match status" value="1"/>
</dbReference>
<feature type="transmembrane region" description="Helical" evidence="10">
    <location>
        <begin position="326"/>
        <end position="344"/>
    </location>
</feature>
<dbReference type="EMBL" id="NBSH01000009">
    <property type="protein sequence ID" value="ORX36064.1"/>
    <property type="molecule type" value="Genomic_DNA"/>
</dbReference>
<keyword evidence="5 10" id="KW-1133">Transmembrane helix</keyword>
<dbReference type="PANTHER" id="PTHR48022">
    <property type="entry name" value="PLASTIDIC GLUCOSE TRANSPORTER 4"/>
    <property type="match status" value="1"/>
</dbReference>
<evidence type="ECO:0000256" key="6">
    <source>
        <dbReference type="ARBA" id="ARBA00023136"/>
    </source>
</evidence>
<evidence type="ECO:0000256" key="1">
    <source>
        <dbReference type="ARBA" id="ARBA00004141"/>
    </source>
</evidence>
<evidence type="ECO:0000313" key="13">
    <source>
        <dbReference type="Proteomes" id="UP000193218"/>
    </source>
</evidence>
<proteinExistence type="inferred from homology"/>
<protein>
    <submittedName>
        <fullName evidence="12">General substrate transporter</fullName>
    </submittedName>
</protein>
<evidence type="ECO:0000256" key="10">
    <source>
        <dbReference type="SAM" id="Phobius"/>
    </source>
</evidence>
<name>A0A1Y1UEX2_9TREE</name>